<feature type="compositionally biased region" description="Basic and acidic residues" evidence="2">
    <location>
        <begin position="604"/>
        <end position="617"/>
    </location>
</feature>
<feature type="region of interest" description="Disordered" evidence="2">
    <location>
        <begin position="110"/>
        <end position="203"/>
    </location>
</feature>
<proteinExistence type="predicted"/>
<feature type="compositionally biased region" description="Basic and acidic residues" evidence="2">
    <location>
        <begin position="182"/>
        <end position="192"/>
    </location>
</feature>
<comment type="caution">
    <text evidence="3">The sequence shown here is derived from an EMBL/GenBank/DDBJ whole genome shotgun (WGS) entry which is preliminary data.</text>
</comment>
<evidence type="ECO:0000256" key="1">
    <source>
        <dbReference type="SAM" id="Coils"/>
    </source>
</evidence>
<dbReference type="Proteomes" id="UP000235392">
    <property type="component" value="Unassembled WGS sequence"/>
</dbReference>
<evidence type="ECO:0000313" key="4">
    <source>
        <dbReference type="Proteomes" id="UP000235392"/>
    </source>
</evidence>
<organism evidence="3 4">
    <name type="scientific">Puccinia coronata f. sp. avenae</name>
    <dbReference type="NCBI Taxonomy" id="200324"/>
    <lineage>
        <taxon>Eukaryota</taxon>
        <taxon>Fungi</taxon>
        <taxon>Dikarya</taxon>
        <taxon>Basidiomycota</taxon>
        <taxon>Pucciniomycotina</taxon>
        <taxon>Pucciniomycetes</taxon>
        <taxon>Pucciniales</taxon>
        <taxon>Pucciniaceae</taxon>
        <taxon>Puccinia</taxon>
    </lineage>
</organism>
<dbReference type="EMBL" id="PGCI01000034">
    <property type="protein sequence ID" value="PLW47032.1"/>
    <property type="molecule type" value="Genomic_DNA"/>
</dbReference>
<feature type="compositionally biased region" description="Polar residues" evidence="2">
    <location>
        <begin position="1265"/>
        <end position="1276"/>
    </location>
</feature>
<feature type="region of interest" description="Disordered" evidence="2">
    <location>
        <begin position="16"/>
        <end position="74"/>
    </location>
</feature>
<feature type="region of interest" description="Disordered" evidence="2">
    <location>
        <begin position="1083"/>
        <end position="1109"/>
    </location>
</feature>
<evidence type="ECO:0000313" key="3">
    <source>
        <dbReference type="EMBL" id="PLW47032.1"/>
    </source>
</evidence>
<feature type="region of interest" description="Disordered" evidence="2">
    <location>
        <begin position="447"/>
        <end position="468"/>
    </location>
</feature>
<feature type="compositionally biased region" description="Low complexity" evidence="2">
    <location>
        <begin position="1277"/>
        <end position="1290"/>
    </location>
</feature>
<feature type="compositionally biased region" description="Polar residues" evidence="2">
    <location>
        <begin position="336"/>
        <end position="348"/>
    </location>
</feature>
<feature type="compositionally biased region" description="Polar residues" evidence="2">
    <location>
        <begin position="415"/>
        <end position="424"/>
    </location>
</feature>
<accession>A0A2N5VAK2</accession>
<feature type="compositionally biased region" description="Polar residues" evidence="2">
    <location>
        <begin position="167"/>
        <end position="181"/>
    </location>
</feature>
<feature type="coiled-coil region" evidence="1">
    <location>
        <begin position="970"/>
        <end position="1011"/>
    </location>
</feature>
<feature type="region of interest" description="Disordered" evidence="2">
    <location>
        <begin position="1123"/>
        <end position="1163"/>
    </location>
</feature>
<feature type="compositionally biased region" description="Low complexity" evidence="2">
    <location>
        <begin position="63"/>
        <end position="74"/>
    </location>
</feature>
<reference evidence="3 4" key="1">
    <citation type="submission" date="2017-11" db="EMBL/GenBank/DDBJ databases">
        <title>De novo assembly and phasing of dikaryotic genomes from two isolates of Puccinia coronata f. sp. avenae, the causal agent of oat crown rust.</title>
        <authorList>
            <person name="Miller M.E."/>
            <person name="Zhang Y."/>
            <person name="Omidvar V."/>
            <person name="Sperschneider J."/>
            <person name="Schwessinger B."/>
            <person name="Raley C."/>
            <person name="Palmer J.M."/>
            <person name="Garnica D."/>
            <person name="Upadhyaya N."/>
            <person name="Rathjen J."/>
            <person name="Taylor J.M."/>
            <person name="Park R.F."/>
            <person name="Dodds P.N."/>
            <person name="Hirsch C.D."/>
            <person name="Kianian S.F."/>
            <person name="Figueroa M."/>
        </authorList>
    </citation>
    <scope>NUCLEOTIDE SEQUENCE [LARGE SCALE GENOMIC DNA]</scope>
    <source>
        <strain evidence="3">12SD80</strain>
    </source>
</reference>
<evidence type="ECO:0000256" key="2">
    <source>
        <dbReference type="SAM" id="MobiDB-lite"/>
    </source>
</evidence>
<feature type="compositionally biased region" description="Low complexity" evidence="2">
    <location>
        <begin position="1083"/>
        <end position="1095"/>
    </location>
</feature>
<feature type="compositionally biased region" description="Polar residues" evidence="2">
    <location>
        <begin position="498"/>
        <end position="525"/>
    </location>
</feature>
<gene>
    <name evidence="3" type="ORF">PCASD_03965</name>
</gene>
<feature type="region of interest" description="Disordered" evidence="2">
    <location>
        <begin position="1042"/>
        <end position="1061"/>
    </location>
</feature>
<feature type="region of interest" description="Disordered" evidence="2">
    <location>
        <begin position="401"/>
        <end position="424"/>
    </location>
</feature>
<name>A0A2N5VAK2_9BASI</name>
<feature type="compositionally biased region" description="Polar residues" evidence="2">
    <location>
        <begin position="50"/>
        <end position="60"/>
    </location>
</feature>
<sequence>MDANYREVLAGKASPIAKPSLSSELDRQLSPTNSKRPFSLRPSPGLVPLTTASGPSTNLWGLTKTSSFSSTASKFKPFSKYRTRRLSDDSLTDLSPPTHSDLDCISALWNVPTDQVEQQEPPSPEPSRRNSAIFLGNFKPSSLSHNNKPSKESRPTSSMNLFKGQGAQPSFSSRLRLLSKNSPEKQASEKPKPPYNKTPTTDSHVARSLIPAGLKSFQNKAVNLELDLSHSAGAEEIEAIKSPSCDIRIQANSNYPPRSCSIGDPPGVHNSTHELCRSSSSPNLNLPNTFSQRLSAESIRKNATAILNVSPKRGHAPPPIKVPKLRASSLAIAVGSDSSPVGTRSSASFRHGHSRSDCGNHFVRLITTLEWPGRKPSAQEHHVDASKQPVPEAPLEQINPKAAAPGDMSVDTFDPPSTSSATRNDMISISNSLKVIKDKVPEVLPLQPAPRRLSHSRSDSKGPTMPLFISKHSRTVGTAAPAPPQNPSRFSIAMTPENVTRDPQSSAGQTKEVLSSGKFSSTPTHSLYPETPRCHRSPIQDSPEIQEVPPHARRNFSPGFIPFPTSEWPGQPACPSEDDLPSPSTNEEGDIQFQVELAPSSQMKNRDRLPAKKEKPRITSFDIRNFPLHLDTSQRSESLPSIVIPQSIKIPQFASGSLPSLPTSRDGHNPIETTGELSSSSHLVTTRPYESSDLSSLSSVISNGSSAEAHRSMNSIFTPASTPISNRSTGFPLAQPSHKPTTPCYSARDSTSRSLSVDDFYLNINSNALLDLSRRDGKKISPRPRSMSDRGPKRYDIFTEVFGRSIDSIHNSPRTAMYSLPLVNHQFPQSTRWNTTSIAQMIRESTTSELDKLVTEALRTYHPDSHRFVTGDIKELIREGRQAEQKAEDLHRRYLADLHAREKLLHRQATTSRALNGRRGARAEESLLKSVMDTDQLASELLGLIDHNSKIDRMCEAHWRAAATVQMNNLAMKEAQLEAAQSRIEQLESDRARHLQQISDLQAKIDFTQDQARPPSKTLELDPLCPGSFATARMNSKGSYEFTREGFAPDSPSSTPRISQFPPYCLQQLPHTTFHRTSRFNSAHSLSSSHSSHSHSPCENSFAESSCPPAAFPEPVSPRTAFLSPYGLSHNQAGSRNRSDSSSLSVIKNEPGPSSPRKTHLSNASLSALPIAVTTFQRSDSIGSRKKAGLIPRNILTTNNSIKPKGSLSSIHFKTSRSSSLNSSDLKIEAVENKVAGSHDAKPRSTSNTFLPYLVNITNAAVSEATPTDGSNEFQATSTASRGPSSSSLTRFPRQAAPAPKLPLPYESNTRRRAQWSPSTPVHGNLSSITLSQLGSNDIANLLSSIESRQ</sequence>
<protein>
    <submittedName>
        <fullName evidence="3">Uncharacterized protein</fullName>
    </submittedName>
</protein>
<feature type="region of interest" description="Disordered" evidence="2">
    <location>
        <begin position="498"/>
        <end position="620"/>
    </location>
</feature>
<feature type="region of interest" description="Disordered" evidence="2">
    <location>
        <begin position="335"/>
        <end position="354"/>
    </location>
</feature>
<keyword evidence="1" id="KW-0175">Coiled coil</keyword>
<feature type="region of interest" description="Disordered" evidence="2">
    <location>
        <begin position="1265"/>
        <end position="1322"/>
    </location>
</feature>